<keyword evidence="1" id="KW-0472">Membrane</keyword>
<feature type="transmembrane region" description="Helical" evidence="1">
    <location>
        <begin position="18"/>
        <end position="39"/>
    </location>
</feature>
<gene>
    <name evidence="2" type="ORF">CITCOLO1_LOCUS21157</name>
</gene>
<protein>
    <submittedName>
        <fullName evidence="2">Uncharacterized protein</fullName>
    </submittedName>
</protein>
<evidence type="ECO:0000313" key="3">
    <source>
        <dbReference type="Proteomes" id="UP001642487"/>
    </source>
</evidence>
<keyword evidence="3" id="KW-1185">Reference proteome</keyword>
<sequence length="75" mass="8847">MTEICGLWKIVIWLSDSLYMWLTLHSDLFFCLLVFILFICNTQEASMLFCFHPWQGGVFKLELFLPKECHMAAPK</sequence>
<accession>A0ABP0Z9R0</accession>
<keyword evidence="1" id="KW-0812">Transmembrane</keyword>
<evidence type="ECO:0000313" key="2">
    <source>
        <dbReference type="EMBL" id="CAK9328733.1"/>
    </source>
</evidence>
<evidence type="ECO:0000256" key="1">
    <source>
        <dbReference type="SAM" id="Phobius"/>
    </source>
</evidence>
<reference evidence="2 3" key="1">
    <citation type="submission" date="2024-03" db="EMBL/GenBank/DDBJ databases">
        <authorList>
            <person name="Gkanogiannis A."/>
            <person name="Becerra Lopez-Lavalle L."/>
        </authorList>
    </citation>
    <scope>NUCLEOTIDE SEQUENCE [LARGE SCALE GENOMIC DNA]</scope>
</reference>
<dbReference type="EMBL" id="OZ021743">
    <property type="protein sequence ID" value="CAK9328733.1"/>
    <property type="molecule type" value="Genomic_DNA"/>
</dbReference>
<organism evidence="2 3">
    <name type="scientific">Citrullus colocynthis</name>
    <name type="common">colocynth</name>
    <dbReference type="NCBI Taxonomy" id="252529"/>
    <lineage>
        <taxon>Eukaryota</taxon>
        <taxon>Viridiplantae</taxon>
        <taxon>Streptophyta</taxon>
        <taxon>Embryophyta</taxon>
        <taxon>Tracheophyta</taxon>
        <taxon>Spermatophyta</taxon>
        <taxon>Magnoliopsida</taxon>
        <taxon>eudicotyledons</taxon>
        <taxon>Gunneridae</taxon>
        <taxon>Pentapetalae</taxon>
        <taxon>rosids</taxon>
        <taxon>fabids</taxon>
        <taxon>Cucurbitales</taxon>
        <taxon>Cucurbitaceae</taxon>
        <taxon>Benincaseae</taxon>
        <taxon>Citrullus</taxon>
    </lineage>
</organism>
<dbReference type="Proteomes" id="UP001642487">
    <property type="component" value="Chromosome 9"/>
</dbReference>
<name>A0ABP0Z9R0_9ROSI</name>
<proteinExistence type="predicted"/>
<keyword evidence="1" id="KW-1133">Transmembrane helix</keyword>